<accession>A0A2U1LV16</accession>
<dbReference type="Proteomes" id="UP000245207">
    <property type="component" value="Unassembled WGS sequence"/>
</dbReference>
<dbReference type="STRING" id="35608.A0A2U1LV16"/>
<comment type="caution">
    <text evidence="1">The sequence shown here is derived from an EMBL/GenBank/DDBJ whole genome shotgun (WGS) entry which is preliminary data.</text>
</comment>
<dbReference type="InterPro" id="IPR036928">
    <property type="entry name" value="AS_sf"/>
</dbReference>
<dbReference type="AlphaFoldDB" id="A0A2U1LV16"/>
<reference evidence="1 2" key="1">
    <citation type="journal article" date="2018" name="Mol. Plant">
        <title>The genome of Artemisia annua provides insight into the evolution of Asteraceae family and artemisinin biosynthesis.</title>
        <authorList>
            <person name="Shen Q."/>
            <person name="Zhang L."/>
            <person name="Liao Z."/>
            <person name="Wang S."/>
            <person name="Yan T."/>
            <person name="Shi P."/>
            <person name="Liu M."/>
            <person name="Fu X."/>
            <person name="Pan Q."/>
            <person name="Wang Y."/>
            <person name="Lv Z."/>
            <person name="Lu X."/>
            <person name="Zhang F."/>
            <person name="Jiang W."/>
            <person name="Ma Y."/>
            <person name="Chen M."/>
            <person name="Hao X."/>
            <person name="Li L."/>
            <person name="Tang Y."/>
            <person name="Lv G."/>
            <person name="Zhou Y."/>
            <person name="Sun X."/>
            <person name="Brodelius P.E."/>
            <person name="Rose J.K.C."/>
            <person name="Tang K."/>
        </authorList>
    </citation>
    <scope>NUCLEOTIDE SEQUENCE [LARGE SCALE GENOMIC DNA]</scope>
    <source>
        <strain evidence="2">cv. Huhao1</strain>
        <tissue evidence="1">Leaf</tissue>
    </source>
</reference>
<dbReference type="Gene3D" id="3.90.1300.10">
    <property type="entry name" value="Amidase signature (AS) domain"/>
    <property type="match status" value="1"/>
</dbReference>
<organism evidence="1 2">
    <name type="scientific">Artemisia annua</name>
    <name type="common">Sweet wormwood</name>
    <dbReference type="NCBI Taxonomy" id="35608"/>
    <lineage>
        <taxon>Eukaryota</taxon>
        <taxon>Viridiplantae</taxon>
        <taxon>Streptophyta</taxon>
        <taxon>Embryophyta</taxon>
        <taxon>Tracheophyta</taxon>
        <taxon>Spermatophyta</taxon>
        <taxon>Magnoliopsida</taxon>
        <taxon>eudicotyledons</taxon>
        <taxon>Gunneridae</taxon>
        <taxon>Pentapetalae</taxon>
        <taxon>asterids</taxon>
        <taxon>campanulids</taxon>
        <taxon>Asterales</taxon>
        <taxon>Asteraceae</taxon>
        <taxon>Asteroideae</taxon>
        <taxon>Anthemideae</taxon>
        <taxon>Artemisiinae</taxon>
        <taxon>Artemisia</taxon>
    </lineage>
</organism>
<dbReference type="SUPFAM" id="SSF75304">
    <property type="entry name" value="Amidase signature (AS) enzymes"/>
    <property type="match status" value="1"/>
</dbReference>
<dbReference type="GO" id="GO:0016787">
    <property type="term" value="F:hydrolase activity"/>
    <property type="evidence" value="ECO:0007669"/>
    <property type="project" value="UniProtKB-KW"/>
</dbReference>
<protein>
    <submittedName>
        <fullName evidence="1">Fatty acid amide hydrolase</fullName>
    </submittedName>
</protein>
<name>A0A2U1LV16_ARTAN</name>
<sequence length="139" mass="15536">MPSSVLMLEDLRMPTALYGVVGLKPSFESHTTLVIPWNWTVGMVGILAGTVEDSLITYTAIKGEGETRQPTTSGGPARLLPLIDRYLDVDTQNRPSFDDIITKLDLTIMDNKRFPEVSVNIVRPWNAPYMSIVERNQTK</sequence>
<gene>
    <name evidence="1" type="ORF">CTI12_AA450540</name>
</gene>
<proteinExistence type="predicted"/>
<keyword evidence="2" id="KW-1185">Reference proteome</keyword>
<dbReference type="EMBL" id="PKPP01007633">
    <property type="protein sequence ID" value="PWA52838.1"/>
    <property type="molecule type" value="Genomic_DNA"/>
</dbReference>
<keyword evidence="1" id="KW-0378">Hydrolase</keyword>
<evidence type="ECO:0000313" key="2">
    <source>
        <dbReference type="Proteomes" id="UP000245207"/>
    </source>
</evidence>
<evidence type="ECO:0000313" key="1">
    <source>
        <dbReference type="EMBL" id="PWA52838.1"/>
    </source>
</evidence>
<dbReference type="OrthoDB" id="4062651at2759"/>